<dbReference type="SUPFAM" id="SSF54631">
    <property type="entry name" value="CBS-domain pair"/>
    <property type="match status" value="1"/>
</dbReference>
<dbReference type="AlphaFoldDB" id="A0A853AJS7"/>
<dbReference type="InterPro" id="IPR051257">
    <property type="entry name" value="Diverse_CBS-Domain"/>
</dbReference>
<gene>
    <name evidence="4" type="ORF">HNR68_002656</name>
</gene>
<evidence type="ECO:0000256" key="1">
    <source>
        <dbReference type="ARBA" id="ARBA00023122"/>
    </source>
</evidence>
<comment type="caution">
    <text evidence="4">The sequence shown here is derived from an EMBL/GenBank/DDBJ whole genome shotgun (WGS) entry which is preliminary data.</text>
</comment>
<protein>
    <submittedName>
        <fullName evidence="4">CBS domain-containing protein</fullName>
    </submittedName>
</protein>
<feature type="domain" description="CBS" evidence="3">
    <location>
        <begin position="7"/>
        <end position="62"/>
    </location>
</feature>
<keyword evidence="5" id="KW-1185">Reference proteome</keyword>
<proteinExistence type="predicted"/>
<organism evidence="4 5">
    <name type="scientific">Saccharopolyspora hordei</name>
    <dbReference type="NCBI Taxonomy" id="1838"/>
    <lineage>
        <taxon>Bacteria</taxon>
        <taxon>Bacillati</taxon>
        <taxon>Actinomycetota</taxon>
        <taxon>Actinomycetes</taxon>
        <taxon>Pseudonocardiales</taxon>
        <taxon>Pseudonocardiaceae</taxon>
        <taxon>Saccharopolyspora</taxon>
    </lineage>
</organism>
<evidence type="ECO:0000259" key="3">
    <source>
        <dbReference type="PROSITE" id="PS51371"/>
    </source>
</evidence>
<dbReference type="PANTHER" id="PTHR43080">
    <property type="entry name" value="CBS DOMAIN-CONTAINING PROTEIN CBSX3, MITOCHONDRIAL"/>
    <property type="match status" value="1"/>
</dbReference>
<reference evidence="4 5" key="1">
    <citation type="submission" date="2020-07" db="EMBL/GenBank/DDBJ databases">
        <title>Sequencing the genomes of 1000 actinobacteria strains.</title>
        <authorList>
            <person name="Klenk H.-P."/>
        </authorList>
    </citation>
    <scope>NUCLEOTIDE SEQUENCE [LARGE SCALE GENOMIC DNA]</scope>
    <source>
        <strain evidence="4 5">DSM 44065</strain>
    </source>
</reference>
<evidence type="ECO:0000313" key="4">
    <source>
        <dbReference type="EMBL" id="NYI84026.1"/>
    </source>
</evidence>
<feature type="domain" description="CBS" evidence="3">
    <location>
        <begin position="71"/>
        <end position="123"/>
    </location>
</feature>
<keyword evidence="1 2" id="KW-0129">CBS domain</keyword>
<name>A0A853AJS7_9PSEU</name>
<dbReference type="PROSITE" id="PS51371">
    <property type="entry name" value="CBS"/>
    <property type="match status" value="2"/>
</dbReference>
<dbReference type="Pfam" id="PF00571">
    <property type="entry name" value="CBS"/>
    <property type="match status" value="2"/>
</dbReference>
<dbReference type="Gene3D" id="3.10.580.10">
    <property type="entry name" value="CBS-domain"/>
    <property type="match status" value="1"/>
</dbReference>
<dbReference type="SMART" id="SM00116">
    <property type="entry name" value="CBS"/>
    <property type="match status" value="2"/>
</dbReference>
<accession>A0A853AJS7</accession>
<dbReference type="PANTHER" id="PTHR43080:SF2">
    <property type="entry name" value="CBS DOMAIN-CONTAINING PROTEIN"/>
    <property type="match status" value="1"/>
</dbReference>
<dbReference type="InterPro" id="IPR046342">
    <property type="entry name" value="CBS_dom_sf"/>
</dbReference>
<dbReference type="RefSeq" id="WP_179720913.1">
    <property type="nucleotide sequence ID" value="NZ_BAABFH010000001.1"/>
</dbReference>
<sequence length="123" mass="13336">MRVEEVCRPGTLVCGTTESLTDVARTMVDERVGALAVLDGDQLVGIISERDLVRAIAEGADTEGAAAYAYATHRVETAACDEDTRDVARRMLEAGIRHIPVKRGHEVIGVVSMRDLLTAETWL</sequence>
<evidence type="ECO:0000256" key="2">
    <source>
        <dbReference type="PROSITE-ProRule" id="PRU00703"/>
    </source>
</evidence>
<dbReference type="InterPro" id="IPR000644">
    <property type="entry name" value="CBS_dom"/>
</dbReference>
<dbReference type="EMBL" id="JACCFJ010000001">
    <property type="protein sequence ID" value="NYI84026.1"/>
    <property type="molecule type" value="Genomic_DNA"/>
</dbReference>
<dbReference type="Proteomes" id="UP000587002">
    <property type="component" value="Unassembled WGS sequence"/>
</dbReference>
<evidence type="ECO:0000313" key="5">
    <source>
        <dbReference type="Proteomes" id="UP000587002"/>
    </source>
</evidence>